<dbReference type="GO" id="GO:0005634">
    <property type="term" value="C:nucleus"/>
    <property type="evidence" value="ECO:0007669"/>
    <property type="project" value="UniProtKB-SubCell"/>
</dbReference>
<feature type="coiled-coil region" evidence="6">
    <location>
        <begin position="35"/>
        <end position="69"/>
    </location>
</feature>
<keyword evidence="4" id="KW-0804">Transcription</keyword>
<dbReference type="InterPro" id="IPR003657">
    <property type="entry name" value="WRKY_dom"/>
</dbReference>
<dbReference type="FunFam" id="2.20.25.80:FF:000002">
    <property type="entry name" value="probable WRKY transcription factor 31"/>
    <property type="match status" value="1"/>
</dbReference>
<keyword evidence="3" id="KW-0238">DNA-binding</keyword>
<keyword evidence="10" id="KW-1185">Reference proteome</keyword>
<protein>
    <recommendedName>
        <fullName evidence="8">WRKY domain-containing protein</fullName>
    </recommendedName>
</protein>
<accession>A0AAV0Z4R7</accession>
<evidence type="ECO:0000256" key="3">
    <source>
        <dbReference type="ARBA" id="ARBA00023125"/>
    </source>
</evidence>
<feature type="compositionally biased region" description="Low complexity" evidence="7">
    <location>
        <begin position="293"/>
        <end position="303"/>
    </location>
</feature>
<evidence type="ECO:0000256" key="1">
    <source>
        <dbReference type="ARBA" id="ARBA00004123"/>
    </source>
</evidence>
<feature type="region of interest" description="Disordered" evidence="7">
    <location>
        <begin position="293"/>
        <end position="312"/>
    </location>
</feature>
<feature type="domain" description="WRKY" evidence="8">
    <location>
        <begin position="208"/>
        <end position="274"/>
    </location>
</feature>
<evidence type="ECO:0000256" key="2">
    <source>
        <dbReference type="ARBA" id="ARBA00023015"/>
    </source>
</evidence>
<dbReference type="AlphaFoldDB" id="A0AAV0Z4R7"/>
<dbReference type="SMART" id="SM00774">
    <property type="entry name" value="WRKY"/>
    <property type="match status" value="1"/>
</dbReference>
<sequence>MSSSSCSEIEEKRVTSIFHEDDISTQQEVSKEDKLKYAKTEMGEVKEENERLKTMLSRVEKDYNTLQLRFFDIVNKEVSNNVVEESSASHEENDEEPEFVSLCLGRSPREYKKEATKVDQNSNKPKKKEDMEVNLSLGLDSKYMLSMELDSDLTPMNNGLEELPKEVEVEEKGALFSTNKSTKVINVNDEISDQMPTKRVRVSVRAKCDTPTMNDGCQWRKYGQKIAKGNPCPRAYYRCTVAPACPVRKQVQRCADDMSILITTYEGTHNHPLQVTASAMAYTTSAAASMMLSGSTTSSSSHHQNLHHHNNSTSFGNSQTLLNNGLNFNHHQFEQSRTPKQHFFIPPNHSSHNNLFPTITLDLTSHSSLSSSSSLSSASSNIVQIPRFSPNNLNFCSTQQPNFTPSSTIWNNNNNNNNNNKLGLGFINNNTIMPIEKHQIRPFNHFQENFYQKCVTNYQTPSRQALAETISKAISTDPSLHSVIAAAVTSIVGQGSNNGVNQKETKENGLGLNLKLGEYPQLVSNNLLNQNGKGCLKGSYFKRLSPTTSSQAKNFMLLQPSLPFSVSKSSASKPSSIVNHINHCDSNVNTRH</sequence>
<dbReference type="GO" id="GO:0043565">
    <property type="term" value="F:sequence-specific DNA binding"/>
    <property type="evidence" value="ECO:0007669"/>
    <property type="project" value="InterPro"/>
</dbReference>
<gene>
    <name evidence="9" type="ORF">VFH_I007360</name>
</gene>
<keyword evidence="6" id="KW-0175">Coiled coil</keyword>
<evidence type="ECO:0000313" key="9">
    <source>
        <dbReference type="EMBL" id="CAI8591789.1"/>
    </source>
</evidence>
<dbReference type="Proteomes" id="UP001157006">
    <property type="component" value="Chromosome 1S"/>
</dbReference>
<dbReference type="Pfam" id="PF03106">
    <property type="entry name" value="WRKY"/>
    <property type="match status" value="1"/>
</dbReference>
<evidence type="ECO:0000313" key="10">
    <source>
        <dbReference type="Proteomes" id="UP001157006"/>
    </source>
</evidence>
<reference evidence="9 10" key="1">
    <citation type="submission" date="2023-01" db="EMBL/GenBank/DDBJ databases">
        <authorList>
            <person name="Kreplak J."/>
        </authorList>
    </citation>
    <scope>NUCLEOTIDE SEQUENCE [LARGE SCALE GENOMIC DNA]</scope>
</reference>
<comment type="subcellular location">
    <subcellularLocation>
        <location evidence="1">Nucleus</location>
    </subcellularLocation>
</comment>
<dbReference type="GO" id="GO:0003700">
    <property type="term" value="F:DNA-binding transcription factor activity"/>
    <property type="evidence" value="ECO:0007669"/>
    <property type="project" value="InterPro"/>
</dbReference>
<evidence type="ECO:0000256" key="6">
    <source>
        <dbReference type="SAM" id="Coils"/>
    </source>
</evidence>
<dbReference type="EMBL" id="OX451735">
    <property type="protein sequence ID" value="CAI8591789.1"/>
    <property type="molecule type" value="Genomic_DNA"/>
</dbReference>
<dbReference type="InterPro" id="IPR044810">
    <property type="entry name" value="WRKY_plant"/>
</dbReference>
<name>A0AAV0Z4R7_VICFA</name>
<dbReference type="PANTHER" id="PTHR31429:SF24">
    <property type="entry name" value="WRKY TRANSCRIPTION FACTOR 72-RELATED"/>
    <property type="match status" value="1"/>
</dbReference>
<dbReference type="InterPro" id="IPR036576">
    <property type="entry name" value="WRKY_dom_sf"/>
</dbReference>
<dbReference type="PROSITE" id="PS50811">
    <property type="entry name" value="WRKY"/>
    <property type="match status" value="1"/>
</dbReference>
<dbReference type="Gene3D" id="2.20.25.80">
    <property type="entry name" value="WRKY domain"/>
    <property type="match status" value="1"/>
</dbReference>
<dbReference type="SUPFAM" id="SSF118290">
    <property type="entry name" value="WRKY DNA-binding domain"/>
    <property type="match status" value="1"/>
</dbReference>
<evidence type="ECO:0000256" key="5">
    <source>
        <dbReference type="ARBA" id="ARBA00023242"/>
    </source>
</evidence>
<organism evidence="9 10">
    <name type="scientific">Vicia faba</name>
    <name type="common">Broad bean</name>
    <name type="synonym">Faba vulgaris</name>
    <dbReference type="NCBI Taxonomy" id="3906"/>
    <lineage>
        <taxon>Eukaryota</taxon>
        <taxon>Viridiplantae</taxon>
        <taxon>Streptophyta</taxon>
        <taxon>Embryophyta</taxon>
        <taxon>Tracheophyta</taxon>
        <taxon>Spermatophyta</taxon>
        <taxon>Magnoliopsida</taxon>
        <taxon>eudicotyledons</taxon>
        <taxon>Gunneridae</taxon>
        <taxon>Pentapetalae</taxon>
        <taxon>rosids</taxon>
        <taxon>fabids</taxon>
        <taxon>Fabales</taxon>
        <taxon>Fabaceae</taxon>
        <taxon>Papilionoideae</taxon>
        <taxon>50 kb inversion clade</taxon>
        <taxon>NPAAA clade</taxon>
        <taxon>Hologalegina</taxon>
        <taxon>IRL clade</taxon>
        <taxon>Fabeae</taxon>
        <taxon>Vicia</taxon>
    </lineage>
</organism>
<evidence type="ECO:0000256" key="4">
    <source>
        <dbReference type="ARBA" id="ARBA00023163"/>
    </source>
</evidence>
<keyword evidence="5" id="KW-0539">Nucleus</keyword>
<dbReference type="PANTHER" id="PTHR31429">
    <property type="entry name" value="WRKY TRANSCRIPTION FACTOR 36-RELATED"/>
    <property type="match status" value="1"/>
</dbReference>
<evidence type="ECO:0000259" key="8">
    <source>
        <dbReference type="PROSITE" id="PS50811"/>
    </source>
</evidence>
<proteinExistence type="predicted"/>
<evidence type="ECO:0000256" key="7">
    <source>
        <dbReference type="SAM" id="MobiDB-lite"/>
    </source>
</evidence>
<keyword evidence="2" id="KW-0805">Transcription regulation</keyword>